<comment type="similarity">
    <text evidence="3">Belongs to the bZIP family.</text>
</comment>
<feature type="region of interest" description="Disordered" evidence="10">
    <location>
        <begin position="291"/>
        <end position="323"/>
    </location>
</feature>
<evidence type="ECO:0000259" key="11">
    <source>
        <dbReference type="PROSITE" id="PS00036"/>
    </source>
</evidence>
<dbReference type="KEGG" id="cthr:CTHT_0032650"/>
<comment type="subcellular location">
    <subcellularLocation>
        <location evidence="2">Nucleus</location>
    </subcellularLocation>
</comment>
<evidence type="ECO:0000256" key="2">
    <source>
        <dbReference type="ARBA" id="ARBA00004123"/>
    </source>
</evidence>
<feature type="compositionally biased region" description="Low complexity" evidence="10">
    <location>
        <begin position="175"/>
        <end position="184"/>
    </location>
</feature>
<dbReference type="OrthoDB" id="2593073at2759"/>
<feature type="region of interest" description="Disordered" evidence="10">
    <location>
        <begin position="478"/>
        <end position="503"/>
    </location>
</feature>
<dbReference type="InterPro" id="IPR046347">
    <property type="entry name" value="bZIP_sf"/>
</dbReference>
<dbReference type="GeneID" id="18257303"/>
<organism evidence="13">
    <name type="scientific">Chaetomium thermophilum (strain DSM 1495 / CBS 144.50 / IMI 039719)</name>
    <name type="common">Thermochaetoides thermophila</name>
    <dbReference type="NCBI Taxonomy" id="759272"/>
    <lineage>
        <taxon>Eukaryota</taxon>
        <taxon>Fungi</taxon>
        <taxon>Dikarya</taxon>
        <taxon>Ascomycota</taxon>
        <taxon>Pezizomycotina</taxon>
        <taxon>Sordariomycetes</taxon>
        <taxon>Sordariomycetidae</taxon>
        <taxon>Sordariales</taxon>
        <taxon>Chaetomiaceae</taxon>
        <taxon>Thermochaetoides</taxon>
    </lineage>
</organism>
<gene>
    <name evidence="12" type="ORF">CTHT_0032650</name>
</gene>
<feature type="compositionally biased region" description="Low complexity" evidence="10">
    <location>
        <begin position="68"/>
        <end position="82"/>
    </location>
</feature>
<dbReference type="OMA" id="SEMEMGF"/>
<evidence type="ECO:0000313" key="13">
    <source>
        <dbReference type="Proteomes" id="UP000008066"/>
    </source>
</evidence>
<dbReference type="SUPFAM" id="SSF57959">
    <property type="entry name" value="Leucine zipper domain"/>
    <property type="match status" value="1"/>
</dbReference>
<sequence>MSSNALTTPTTRRGTPDAKLLRELLTAVQAAEPSAQEQPGVSQPETEANQPAYQTQAYAGHPQPGPEAPGASRSPSGAAAQPLPHGYAHPQLPQTDAQIHPELRSPHDPAAVVAHTQYAPTPNMMPAGVPPPDQQVAMQGTPAPVAQPAPAPEAAAAAAPADGRKPKRELSQSKRAAQNRAAQRAFRQRKEMYIKKLEQQCKDYEQMEVAFKALQAENCALRDYALQLQNRLLELTGEHPPPPPGLNLSHPPRIDAPQQPGVPQPAGAQPPAPVNNLDAAAAAAAQAVSGLNNTAGPNHRPDQHHLAPAAGSRPAPGAQDPYAAARAAAAAAAAAAADDDARTAAEITRQLQADVATASAGSDGLPAAPMSSKNGSKPRRRTLKNLKPSGEKDSVQQPSSDAHTPQRPRRFTPAVLQSSQDSGSTIAAYNLDERQQHEGLLRIPPWEVSEEMISQNQARGDGARLYWGDKIDWDPDCFAEGRKMKKKKKRKKRKRKRGSDAYS</sequence>
<evidence type="ECO:0000256" key="7">
    <source>
        <dbReference type="ARBA" id="ARBA00023242"/>
    </source>
</evidence>
<protein>
    <recommendedName>
        <fullName evidence="8">Putative transcription factor kapC</fullName>
    </recommendedName>
</protein>
<evidence type="ECO:0000256" key="6">
    <source>
        <dbReference type="ARBA" id="ARBA00023163"/>
    </source>
</evidence>
<evidence type="ECO:0000256" key="9">
    <source>
        <dbReference type="SAM" id="Coils"/>
    </source>
</evidence>
<accession>G0S588</accession>
<evidence type="ECO:0000256" key="5">
    <source>
        <dbReference type="ARBA" id="ARBA00023125"/>
    </source>
</evidence>
<keyword evidence="9" id="KW-0175">Coiled coil</keyword>
<feature type="compositionally biased region" description="Low complexity" evidence="10">
    <location>
        <begin position="152"/>
        <end position="161"/>
    </location>
</feature>
<evidence type="ECO:0000313" key="12">
    <source>
        <dbReference type="EMBL" id="EGS21407.1"/>
    </source>
</evidence>
<dbReference type="HOGENOM" id="CLU_541844_0_0_1"/>
<evidence type="ECO:0000256" key="10">
    <source>
        <dbReference type="SAM" id="MobiDB-lite"/>
    </source>
</evidence>
<dbReference type="InterPro" id="IPR004827">
    <property type="entry name" value="bZIP"/>
</dbReference>
<keyword evidence="5" id="KW-0238">DNA-binding</keyword>
<feature type="compositionally biased region" description="Pro residues" evidence="10">
    <location>
        <begin position="260"/>
        <end position="273"/>
    </location>
</feature>
<feature type="compositionally biased region" description="Basic residues" evidence="10">
    <location>
        <begin position="483"/>
        <end position="497"/>
    </location>
</feature>
<feature type="region of interest" description="Disordered" evidence="10">
    <location>
        <begin position="121"/>
        <end position="184"/>
    </location>
</feature>
<dbReference type="AlphaFoldDB" id="G0S588"/>
<feature type="compositionally biased region" description="Basic and acidic residues" evidence="10">
    <location>
        <begin position="162"/>
        <end position="172"/>
    </location>
</feature>
<reference evidence="12 13" key="1">
    <citation type="journal article" date="2011" name="Cell">
        <title>Insight into structure and assembly of the nuclear pore complex by utilizing the genome of a eukaryotic thermophile.</title>
        <authorList>
            <person name="Amlacher S."/>
            <person name="Sarges P."/>
            <person name="Flemming D."/>
            <person name="van Noort V."/>
            <person name="Kunze R."/>
            <person name="Devos D.P."/>
            <person name="Arumugam M."/>
            <person name="Bork P."/>
            <person name="Hurt E."/>
        </authorList>
    </citation>
    <scope>NUCLEOTIDE SEQUENCE [LARGE SCALE GENOMIC DNA]</scope>
    <source>
        <strain evidence="13">DSM 1495 / CBS 144.50 / IMI 039719</strain>
    </source>
</reference>
<dbReference type="STRING" id="759272.G0S588"/>
<name>G0S588_CHATD</name>
<keyword evidence="7" id="KW-0539">Nucleus</keyword>
<dbReference type="GO" id="GO:0001228">
    <property type="term" value="F:DNA-binding transcription activator activity, RNA polymerase II-specific"/>
    <property type="evidence" value="ECO:0007669"/>
    <property type="project" value="TreeGrafter"/>
</dbReference>
<dbReference type="EMBL" id="GL988041">
    <property type="protein sequence ID" value="EGS21407.1"/>
    <property type="molecule type" value="Genomic_DNA"/>
</dbReference>
<evidence type="ECO:0000256" key="4">
    <source>
        <dbReference type="ARBA" id="ARBA00023015"/>
    </source>
</evidence>
<dbReference type="PANTHER" id="PTHR40621">
    <property type="entry name" value="TRANSCRIPTION FACTOR KAPC-RELATED"/>
    <property type="match status" value="1"/>
</dbReference>
<feature type="region of interest" description="Disordered" evidence="10">
    <location>
        <begin position="235"/>
        <end position="274"/>
    </location>
</feature>
<comment type="function">
    <text evidence="1">Putative transcription factor.</text>
</comment>
<dbReference type="GO" id="GO:0090575">
    <property type="term" value="C:RNA polymerase II transcription regulator complex"/>
    <property type="evidence" value="ECO:0007669"/>
    <property type="project" value="TreeGrafter"/>
</dbReference>
<evidence type="ECO:0000256" key="3">
    <source>
        <dbReference type="ARBA" id="ARBA00007163"/>
    </source>
</evidence>
<dbReference type="eggNOG" id="ENOG502SC5V">
    <property type="taxonomic scope" value="Eukaryota"/>
</dbReference>
<feature type="compositionally biased region" description="Low complexity" evidence="10">
    <location>
        <begin position="246"/>
        <end position="259"/>
    </location>
</feature>
<dbReference type="Proteomes" id="UP000008066">
    <property type="component" value="Unassembled WGS sequence"/>
</dbReference>
<evidence type="ECO:0000256" key="1">
    <source>
        <dbReference type="ARBA" id="ARBA00004049"/>
    </source>
</evidence>
<keyword evidence="4" id="KW-0805">Transcription regulation</keyword>
<feature type="region of interest" description="Disordered" evidence="10">
    <location>
        <begin position="1"/>
        <end position="105"/>
    </location>
</feature>
<feature type="compositionally biased region" description="Low complexity" evidence="10">
    <location>
        <begin position="307"/>
        <end position="323"/>
    </location>
</feature>
<dbReference type="GO" id="GO:0000976">
    <property type="term" value="F:transcription cis-regulatory region binding"/>
    <property type="evidence" value="ECO:0007669"/>
    <property type="project" value="InterPro"/>
</dbReference>
<evidence type="ECO:0000256" key="8">
    <source>
        <dbReference type="ARBA" id="ARBA00044067"/>
    </source>
</evidence>
<dbReference type="PROSITE" id="PS00036">
    <property type="entry name" value="BZIP_BASIC"/>
    <property type="match status" value="1"/>
</dbReference>
<feature type="coiled-coil region" evidence="9">
    <location>
        <begin position="187"/>
        <end position="217"/>
    </location>
</feature>
<feature type="compositionally biased region" description="Polar residues" evidence="10">
    <location>
        <begin position="35"/>
        <end position="57"/>
    </location>
</feature>
<keyword evidence="13" id="KW-1185">Reference proteome</keyword>
<feature type="compositionally biased region" description="Polar residues" evidence="10">
    <location>
        <begin position="1"/>
        <end position="13"/>
    </location>
</feature>
<feature type="domain" description="BZIP" evidence="11">
    <location>
        <begin position="174"/>
        <end position="189"/>
    </location>
</feature>
<dbReference type="InterPro" id="IPR050936">
    <property type="entry name" value="AP-1-like"/>
</dbReference>
<dbReference type="RefSeq" id="XP_006693703.1">
    <property type="nucleotide sequence ID" value="XM_006693640.1"/>
</dbReference>
<proteinExistence type="inferred from homology"/>
<dbReference type="PANTHER" id="PTHR40621:SF11">
    <property type="entry name" value="TRANSCRIPTION FACTOR KAPC-RELATED"/>
    <property type="match status" value="1"/>
</dbReference>
<feature type="region of interest" description="Disordered" evidence="10">
    <location>
        <begin position="358"/>
        <end position="422"/>
    </location>
</feature>
<keyword evidence="6" id="KW-0804">Transcription</keyword>
<dbReference type="Gene3D" id="1.20.5.170">
    <property type="match status" value="1"/>
</dbReference>